<name>A0A4T3EYD0_9SPHN</name>
<sequence length="262" mass="28599">MMLGGTIGAGTLWFATNSIPDTIEEADGILATNLQWLGWDDPPQFLATSAADNTLAIASFTFAVIGIFAFFSWIWDKFYMKKKKPISQSELSAPAIGVGPGASRIWIDECDFDGFEQPMQIDGQDVSVTNSKFNSPDMAKNRQFHVTSNNQSGGVTAGLYVNQAEPSVEQGRHSPWYERDGAFYKDLEMRVTNPGMVSKVRVTVIGRNLMGVGFLTEGMAMTGAGGSSEEAVWLELLSVPSMRGISIRAKEPTETDVQIHLE</sequence>
<evidence type="ECO:0000313" key="2">
    <source>
        <dbReference type="EMBL" id="TIX49658.1"/>
    </source>
</evidence>
<dbReference type="AlphaFoldDB" id="A0A4T3EYD0"/>
<reference evidence="2 3" key="1">
    <citation type="submission" date="2019-04" db="EMBL/GenBank/DDBJ databases">
        <title>Altererythrobacter aquimixticola sp. nov., isolated from sediment of junction between the ocean and a freshwater spring.</title>
        <authorList>
            <person name="Yoon J.-H."/>
        </authorList>
    </citation>
    <scope>NUCLEOTIDE SEQUENCE [LARGE SCALE GENOMIC DNA]</scope>
    <source>
        <strain evidence="2 3">SSKS-13</strain>
    </source>
</reference>
<comment type="caution">
    <text evidence="2">The sequence shown here is derived from an EMBL/GenBank/DDBJ whole genome shotgun (WGS) entry which is preliminary data.</text>
</comment>
<accession>A0A4T3EYD0</accession>
<evidence type="ECO:0000313" key="3">
    <source>
        <dbReference type="Proteomes" id="UP000309389"/>
    </source>
</evidence>
<dbReference type="RefSeq" id="WP_136694135.1">
    <property type="nucleotide sequence ID" value="NZ_SSHH01000003.1"/>
</dbReference>
<keyword evidence="1" id="KW-0812">Transmembrane</keyword>
<organism evidence="2 3">
    <name type="scientific">Alteraurantiacibacter aquimixticola</name>
    <dbReference type="NCBI Taxonomy" id="2489173"/>
    <lineage>
        <taxon>Bacteria</taxon>
        <taxon>Pseudomonadati</taxon>
        <taxon>Pseudomonadota</taxon>
        <taxon>Alphaproteobacteria</taxon>
        <taxon>Sphingomonadales</taxon>
        <taxon>Erythrobacteraceae</taxon>
        <taxon>Alteraurantiacibacter</taxon>
    </lineage>
</organism>
<dbReference type="Proteomes" id="UP000309389">
    <property type="component" value="Unassembled WGS sequence"/>
</dbReference>
<gene>
    <name evidence="2" type="ORF">E5222_12595</name>
</gene>
<evidence type="ECO:0000256" key="1">
    <source>
        <dbReference type="SAM" id="Phobius"/>
    </source>
</evidence>
<protein>
    <submittedName>
        <fullName evidence="2">Uncharacterized protein</fullName>
    </submittedName>
</protein>
<keyword evidence="1" id="KW-1133">Transmembrane helix</keyword>
<proteinExistence type="predicted"/>
<dbReference type="EMBL" id="SSHH01000003">
    <property type="protein sequence ID" value="TIX49658.1"/>
    <property type="molecule type" value="Genomic_DNA"/>
</dbReference>
<feature type="transmembrane region" description="Helical" evidence="1">
    <location>
        <begin position="55"/>
        <end position="75"/>
    </location>
</feature>
<keyword evidence="3" id="KW-1185">Reference proteome</keyword>
<keyword evidence="1" id="KW-0472">Membrane</keyword>